<sequence length="552" mass="59814">MPFLTSPWMRYFTRSYTQIKQQVLTEMQTQVPEITDHTESNLFVKIVSMFAGIAEMLGYYIDNSARESFITTCRRYISAIKIARLMDYRVHGKLPASVNVTFLSNLPAPSLITIPTNTEVRTQDNIRYFTTEVGEINTGETECTVAAIQQTPVTALLLGTSSGAEAQEFKVSLDCVHGSVVAKVNAAAWAGQETFGFSTSQDSHFVATVDPDKNVVVIFGDGMSGAIPISGATITCDHLVTAGAAGNVDVSAINFIVTSLVLPPGVILSVTNRDRASGGSDVESLPKLKKRIPLAARTMYRAVSAQDYIDVAELCPGVAKAGHVYNCGKFVDIYIVPDGGGIAASPLLVTCQDWMDLRKMITTRVRVFSAGEVHMKLVVGVTALPNYANATVHNSVDTALTEFLSFQFQNIRGQVQLSDIYQVIEGVEGVQNSNITVMTTQPYARPLNTGVPVLNWTRGTLPASNSTIKWRLVFLSNTTFQLFKGNYFAGVFTVGATVNQTELTFNVGSGSYVINDSYEFVTYPYFGTVVLQEPSLPVAISADLTILVTGGL</sequence>
<accession>A0A6J5R6M7</accession>
<proteinExistence type="predicted"/>
<evidence type="ECO:0000313" key="1">
    <source>
        <dbReference type="EMBL" id="CAB4185250.1"/>
    </source>
</evidence>
<dbReference type="EMBL" id="LR797197">
    <property type="protein sequence ID" value="CAB4193170.1"/>
    <property type="molecule type" value="Genomic_DNA"/>
</dbReference>
<dbReference type="InterPro" id="IPR052399">
    <property type="entry name" value="Phage_Baseplate_Assmbl_Protein"/>
</dbReference>
<gene>
    <name evidence="1" type="ORF">UFOVP1127_40</name>
    <name evidence="2" type="ORF">UFOVP1242_34</name>
    <name evidence="3" type="ORF">UFOVP1492_94</name>
    <name evidence="4" type="ORF">UFOVP1580_123</name>
</gene>
<protein>
    <submittedName>
        <fullName evidence="2">Baseplate wedge subunit</fullName>
    </submittedName>
</protein>
<evidence type="ECO:0000313" key="2">
    <source>
        <dbReference type="EMBL" id="CAB4193170.1"/>
    </source>
</evidence>
<reference evidence="2" key="1">
    <citation type="submission" date="2020-05" db="EMBL/GenBank/DDBJ databases">
        <authorList>
            <person name="Chiriac C."/>
            <person name="Salcher M."/>
            <person name="Ghai R."/>
            <person name="Kavagutti S V."/>
        </authorList>
    </citation>
    <scope>NUCLEOTIDE SEQUENCE</scope>
</reference>
<name>A0A6J5R6M7_9CAUD</name>
<evidence type="ECO:0000313" key="3">
    <source>
        <dbReference type="EMBL" id="CAB4217805.1"/>
    </source>
</evidence>
<evidence type="ECO:0000313" key="4">
    <source>
        <dbReference type="EMBL" id="CAB5231627.1"/>
    </source>
</evidence>
<dbReference type="PANTHER" id="PTHR37829:SF3">
    <property type="entry name" value="PROTEIN JAYE-RELATED"/>
    <property type="match status" value="1"/>
</dbReference>
<dbReference type="EMBL" id="LR797075">
    <property type="protein sequence ID" value="CAB4185250.1"/>
    <property type="molecule type" value="Genomic_DNA"/>
</dbReference>
<organism evidence="2">
    <name type="scientific">uncultured Caudovirales phage</name>
    <dbReference type="NCBI Taxonomy" id="2100421"/>
    <lineage>
        <taxon>Viruses</taxon>
        <taxon>Duplodnaviria</taxon>
        <taxon>Heunggongvirae</taxon>
        <taxon>Uroviricota</taxon>
        <taxon>Caudoviricetes</taxon>
        <taxon>Peduoviridae</taxon>
        <taxon>Maltschvirus</taxon>
        <taxon>Maltschvirus maltsch</taxon>
    </lineage>
</organism>
<dbReference type="EMBL" id="LR798430">
    <property type="protein sequence ID" value="CAB5231627.1"/>
    <property type="molecule type" value="Genomic_DNA"/>
</dbReference>
<dbReference type="EMBL" id="LR797450">
    <property type="protein sequence ID" value="CAB4217805.1"/>
    <property type="molecule type" value="Genomic_DNA"/>
</dbReference>
<dbReference type="PANTHER" id="PTHR37829">
    <property type="entry name" value="PHAGE-LIKE ELEMENT PBSX PROTEIN XKDT"/>
    <property type="match status" value="1"/>
</dbReference>